<dbReference type="PANTHER" id="PTHR35372:SF2">
    <property type="entry name" value="SF3 HELICASE DOMAIN-CONTAINING PROTEIN"/>
    <property type="match status" value="1"/>
</dbReference>
<keyword evidence="3" id="KW-0067">ATP-binding</keyword>
<dbReference type="InterPro" id="IPR014015">
    <property type="entry name" value="Helicase_SF3_DNA-vir"/>
</dbReference>
<organism evidence="6">
    <name type="scientific">viral metagenome</name>
    <dbReference type="NCBI Taxonomy" id="1070528"/>
    <lineage>
        <taxon>unclassified sequences</taxon>
        <taxon>metagenomes</taxon>
        <taxon>organismal metagenomes</taxon>
    </lineage>
</organism>
<feature type="region of interest" description="Disordered" evidence="4">
    <location>
        <begin position="954"/>
        <end position="974"/>
    </location>
</feature>
<sequence>MTQSTSIVPINEHESKIVPDISEYRGYPDFMSKHMIKNKDNNNIITNTRIGDSKLAISGGSYNISDAEYSTFITLYYNDIVKNNKKEYLTEKQREKEGPLLIDIDLRHTYETDERQYNEDHISDLIDLYLEELRNIYQMDETTAIKLWVFEKPTVNRVESKNCTKDGIHIIVGLQVDHAVQQILRKRIVKKIHTVWNDLSIINTWDDVFDEGISKGTTNWQLYGSRKPAHDKYRLTKAYNVTIDPADNELIIKNNSVSKINMETEIHQLSVRYKNHTKLFMCNDFVNEYTEYTNSQTTNKNNKNVISTRVMDIQHKNDLLDDILTISSIRNQDELDLMVNNFLEIMGESTENYHLKTMYDYTMALPEQYYGQGSYDKWKRVGWVLKNTSIKLLIVWIAFSSQSSTFSFTNVPDLCDTWRQFSNRLDGGVTKLSLIYWVKTDAPEKYDDILRGTLDYHVERSINEYTIKEKVPDFILAEVLYQMFKHEYVCVSTKSNLWFRYIKNRWEEIDSGTTLRLSISKQFRALYNRKSKDADSSLSDVGSLPNMSQEDIDKQTAILKTRTLKALNISNRLATTNDKNNIMKEAKDLFYDGTFLEKMDTNPYLLCFNNGVIDFKQKCFRSGHPEDIISLCTNIDYVKLTDKHQPIIDEINKFMDTLFPDKELCKYMWEHLASTLIGTCNNQTFNMYIGVGSNGKSVLIGLMEKLLGNYKGDVPSTLVTEKRGKVGGLTPEIVQLKGIRYAVMQEPSKGDVINEGMMKQLTSGKDPIQGRAPYMPKTISFMPQFKLTVACNALMGVKANDHGTWRRIRVVPFKSLFTNNPVQGDREKPYQFLLDKDLEDKFDEWKEVFASMLVNIVFKTNGDVTDCDIVLAKSNEYRQSQDYIAEFVRDRIVRDKSGRIRQNELNNEFSIWYMSNYGGRGPGPKDLHEHMNKEFGQKQNQIWTGVKIKYERDDMPTITNDSDDSDHDIDLNNL</sequence>
<dbReference type="InterPro" id="IPR051620">
    <property type="entry name" value="ORF904-like_C"/>
</dbReference>
<dbReference type="SMART" id="SM00885">
    <property type="entry name" value="D5_N"/>
    <property type="match status" value="1"/>
</dbReference>
<dbReference type="Pfam" id="PF08707">
    <property type="entry name" value="PriCT_2"/>
    <property type="match status" value="1"/>
</dbReference>
<proteinExistence type="predicted"/>
<evidence type="ECO:0000256" key="2">
    <source>
        <dbReference type="ARBA" id="ARBA00022801"/>
    </source>
</evidence>
<evidence type="ECO:0000259" key="5">
    <source>
        <dbReference type="PROSITE" id="PS51206"/>
    </source>
</evidence>
<evidence type="ECO:0000256" key="1">
    <source>
        <dbReference type="ARBA" id="ARBA00022741"/>
    </source>
</evidence>
<dbReference type="Gene3D" id="3.40.50.300">
    <property type="entry name" value="P-loop containing nucleotide triphosphate hydrolases"/>
    <property type="match status" value="1"/>
</dbReference>
<dbReference type="InterPro" id="IPR006500">
    <property type="entry name" value="Helicase_put_C_phage/plasmid"/>
</dbReference>
<protein>
    <recommendedName>
        <fullName evidence="5">SF3 helicase domain-containing protein</fullName>
    </recommendedName>
</protein>
<dbReference type="InterPro" id="IPR014818">
    <property type="entry name" value="Phage/plasmid_primase_P4_C"/>
</dbReference>
<accession>A0A6C0J5V1</accession>
<dbReference type="NCBIfam" id="TIGR01613">
    <property type="entry name" value="primase_Cterm"/>
    <property type="match status" value="1"/>
</dbReference>
<dbReference type="GO" id="GO:0016817">
    <property type="term" value="F:hydrolase activity, acting on acid anhydrides"/>
    <property type="evidence" value="ECO:0007669"/>
    <property type="project" value="InterPro"/>
</dbReference>
<evidence type="ECO:0000256" key="3">
    <source>
        <dbReference type="ARBA" id="ARBA00022840"/>
    </source>
</evidence>
<dbReference type="PROSITE" id="PS51206">
    <property type="entry name" value="SF3_HELICASE_1"/>
    <property type="match status" value="1"/>
</dbReference>
<keyword evidence="1" id="KW-0547">Nucleotide-binding</keyword>
<dbReference type="GO" id="GO:0005524">
    <property type="term" value="F:ATP binding"/>
    <property type="evidence" value="ECO:0007669"/>
    <property type="project" value="UniProtKB-KW"/>
</dbReference>
<feature type="domain" description="SF3 helicase" evidence="5">
    <location>
        <begin position="663"/>
        <end position="826"/>
    </location>
</feature>
<dbReference type="Pfam" id="PF23162">
    <property type="entry name" value="AEP_C962R"/>
    <property type="match status" value="1"/>
</dbReference>
<dbReference type="Pfam" id="PF08706">
    <property type="entry name" value="D5_N"/>
    <property type="match status" value="1"/>
</dbReference>
<dbReference type="AlphaFoldDB" id="A0A6C0J5V1"/>
<dbReference type="InterPro" id="IPR056443">
    <property type="entry name" value="AEP_C962R"/>
</dbReference>
<dbReference type="PANTHER" id="PTHR35372">
    <property type="entry name" value="ATP BINDING PROTEIN-RELATED"/>
    <property type="match status" value="1"/>
</dbReference>
<keyword evidence="2" id="KW-0378">Hydrolase</keyword>
<evidence type="ECO:0000256" key="4">
    <source>
        <dbReference type="SAM" id="MobiDB-lite"/>
    </source>
</evidence>
<reference evidence="6" key="1">
    <citation type="journal article" date="2020" name="Nature">
        <title>Giant virus diversity and host interactions through global metagenomics.</title>
        <authorList>
            <person name="Schulz F."/>
            <person name="Roux S."/>
            <person name="Paez-Espino D."/>
            <person name="Jungbluth S."/>
            <person name="Walsh D.A."/>
            <person name="Denef V.J."/>
            <person name="McMahon K.D."/>
            <person name="Konstantinidis K.T."/>
            <person name="Eloe-Fadrosh E.A."/>
            <person name="Kyrpides N.C."/>
            <person name="Woyke T."/>
        </authorList>
    </citation>
    <scope>NUCLEOTIDE SEQUENCE</scope>
    <source>
        <strain evidence="6">GVMAG-M-3300025699-48</strain>
    </source>
</reference>
<dbReference type="InterPro" id="IPR014819">
    <property type="entry name" value="PriCT_2"/>
</dbReference>
<evidence type="ECO:0000313" key="6">
    <source>
        <dbReference type="EMBL" id="QHT99327.1"/>
    </source>
</evidence>
<dbReference type="InterPro" id="IPR027417">
    <property type="entry name" value="P-loop_NTPase"/>
</dbReference>
<dbReference type="EMBL" id="MN740307">
    <property type="protein sequence ID" value="QHT99327.1"/>
    <property type="molecule type" value="Genomic_DNA"/>
</dbReference>
<name>A0A6C0J5V1_9ZZZZ</name>